<dbReference type="InterPro" id="IPR010980">
    <property type="entry name" value="Cyt_c/b562"/>
</dbReference>
<organism evidence="1 2">
    <name type="scientific">Pseudolysobacter antarcticus</name>
    <dbReference type="NCBI Taxonomy" id="2511995"/>
    <lineage>
        <taxon>Bacteria</taxon>
        <taxon>Pseudomonadati</taxon>
        <taxon>Pseudomonadota</taxon>
        <taxon>Gammaproteobacteria</taxon>
        <taxon>Lysobacterales</taxon>
        <taxon>Rhodanobacteraceae</taxon>
        <taxon>Pseudolysobacter</taxon>
    </lineage>
</organism>
<name>A0A411HJI6_9GAMM</name>
<dbReference type="GO" id="GO:0005506">
    <property type="term" value="F:iron ion binding"/>
    <property type="evidence" value="ECO:0007669"/>
    <property type="project" value="InterPro"/>
</dbReference>
<evidence type="ECO:0000313" key="2">
    <source>
        <dbReference type="Proteomes" id="UP000291562"/>
    </source>
</evidence>
<dbReference type="OrthoDB" id="5984407at2"/>
<dbReference type="KEGG" id="xbc:ELE36_09390"/>
<dbReference type="EMBL" id="CP035704">
    <property type="protein sequence ID" value="QBB70560.1"/>
    <property type="molecule type" value="Genomic_DNA"/>
</dbReference>
<dbReference type="SUPFAM" id="SSF47175">
    <property type="entry name" value="Cytochromes"/>
    <property type="match status" value="1"/>
</dbReference>
<evidence type="ECO:0000313" key="1">
    <source>
        <dbReference type="EMBL" id="QBB70560.1"/>
    </source>
</evidence>
<dbReference type="GO" id="GO:0009055">
    <property type="term" value="F:electron transfer activity"/>
    <property type="evidence" value="ECO:0007669"/>
    <property type="project" value="InterPro"/>
</dbReference>
<dbReference type="RefSeq" id="WP_129832818.1">
    <property type="nucleotide sequence ID" value="NZ_CP035704.1"/>
</dbReference>
<dbReference type="Proteomes" id="UP000291562">
    <property type="component" value="Chromosome"/>
</dbReference>
<dbReference type="AlphaFoldDB" id="A0A411HJI6"/>
<sequence length="132" mass="14590">MRLLVLFILGAVLGGAVAMLAMNALQQRSAYPRGVMAVLQNDLGRLRDIAKAQPCDTNRSAELLRRLRNATQEIEPAMYPNGDVDPTFHRHAEDLRSTLDHSIAEPVSDCPALGKNVAAISEHCDNCHREFR</sequence>
<proteinExistence type="predicted"/>
<dbReference type="GO" id="GO:0022900">
    <property type="term" value="P:electron transport chain"/>
    <property type="evidence" value="ECO:0007669"/>
    <property type="project" value="InterPro"/>
</dbReference>
<dbReference type="InterPro" id="IPR002321">
    <property type="entry name" value="Cyt_c_II"/>
</dbReference>
<evidence type="ECO:0008006" key="3">
    <source>
        <dbReference type="Google" id="ProtNLM"/>
    </source>
</evidence>
<reference evidence="1 2" key="1">
    <citation type="submission" date="2019-01" db="EMBL/GenBank/DDBJ databases">
        <title>Pseudolysobacter antarctica gen. nov., sp. nov., isolated from Fildes Peninsula, Antarctica.</title>
        <authorList>
            <person name="Wei Z."/>
            <person name="Peng F."/>
        </authorList>
    </citation>
    <scope>NUCLEOTIDE SEQUENCE [LARGE SCALE GENOMIC DNA]</scope>
    <source>
        <strain evidence="1 2">AQ6-296</strain>
    </source>
</reference>
<gene>
    <name evidence="1" type="ORF">ELE36_09390</name>
</gene>
<dbReference type="PROSITE" id="PS51009">
    <property type="entry name" value="CYTCII"/>
    <property type="match status" value="1"/>
</dbReference>
<dbReference type="GO" id="GO:0020037">
    <property type="term" value="F:heme binding"/>
    <property type="evidence" value="ECO:0007669"/>
    <property type="project" value="InterPro"/>
</dbReference>
<keyword evidence="2" id="KW-1185">Reference proteome</keyword>
<protein>
    <recommendedName>
        <fullName evidence="3">Cytochrome c</fullName>
    </recommendedName>
</protein>
<accession>A0A411HJI6</accession>